<protein>
    <submittedName>
        <fullName evidence="2">Membrane protein YgcG</fullName>
    </submittedName>
</protein>
<gene>
    <name evidence="2" type="ORF">HNP98_001302</name>
</gene>
<feature type="transmembrane region" description="Helical" evidence="1">
    <location>
        <begin position="87"/>
        <end position="105"/>
    </location>
</feature>
<feature type="transmembrane region" description="Helical" evidence="1">
    <location>
        <begin position="268"/>
        <end position="286"/>
    </location>
</feature>
<keyword evidence="1" id="KW-1133">Transmembrane helix</keyword>
<feature type="transmembrane region" description="Helical" evidence="1">
    <location>
        <begin position="317"/>
        <end position="336"/>
    </location>
</feature>
<keyword evidence="3" id="KW-1185">Reference proteome</keyword>
<feature type="transmembrane region" description="Helical" evidence="1">
    <location>
        <begin position="169"/>
        <end position="188"/>
    </location>
</feature>
<feature type="transmembrane region" description="Helical" evidence="1">
    <location>
        <begin position="117"/>
        <end position="137"/>
    </location>
</feature>
<feature type="transmembrane region" description="Helical" evidence="1">
    <location>
        <begin position="233"/>
        <end position="248"/>
    </location>
</feature>
<feature type="transmembrane region" description="Helical" evidence="1">
    <location>
        <begin position="293"/>
        <end position="311"/>
    </location>
</feature>
<sequence>MRLQAYNPAWALHAAVRAAATRWQRQGLLVDGQHAAIDAAYPLDCYQPAWLLRAVLFFFTVLGCAAAAAFCALPLLNSSYSDAGLTAWLLLLAAGFLLVLELIITSSRPYHAGYDNAILYAAVLALLGLGVQAQLAVGGAGTLAGPRLAPFLLYGIAVLGAATVRYADLLAAALVFAAALALAANLALQTAAGPALLPFVAMLFAAGAAAVVHRLARGPHYFYYRTCRQTVKALALATFYLGGNYLVVREGNAALSHLPFAPQIPFAPLFYALTALIPLAYLYYGLRRHDRLVLIMGLLAVAFSVFTLRYYRALLPPAVAAALAGALLLAVAAAALRYLGTPRHGLTAAADDEAVPLFNLESLVVAQYNVPGQVPAAGFQFGGGDSGGGGATGQF</sequence>
<reference evidence="2 3" key="1">
    <citation type="submission" date="2020-05" db="EMBL/GenBank/DDBJ databases">
        <title>Genomic Encyclopedia of Type Strains, Phase IV (KMG-V): Genome sequencing to study the core and pangenomes of soil and plant-associated prokaryotes.</title>
        <authorList>
            <person name="Whitman W."/>
        </authorList>
    </citation>
    <scope>NUCLEOTIDE SEQUENCE [LARGE SCALE GENOMIC DNA]</scope>
    <source>
        <strain evidence="2 3">9A</strain>
    </source>
</reference>
<organism evidence="2 3">
    <name type="scientific">Hymenobacter caeli</name>
    <dbReference type="NCBI Taxonomy" id="2735894"/>
    <lineage>
        <taxon>Bacteria</taxon>
        <taxon>Pseudomonadati</taxon>
        <taxon>Bacteroidota</taxon>
        <taxon>Cytophagia</taxon>
        <taxon>Cytophagales</taxon>
        <taxon>Hymenobacteraceae</taxon>
        <taxon>Hymenobacter</taxon>
    </lineage>
</organism>
<dbReference type="Proteomes" id="UP000779507">
    <property type="component" value="Unassembled WGS sequence"/>
</dbReference>
<feature type="transmembrane region" description="Helical" evidence="1">
    <location>
        <begin position="194"/>
        <end position="212"/>
    </location>
</feature>
<proteinExistence type="predicted"/>
<dbReference type="RefSeq" id="WP_173809219.1">
    <property type="nucleotide sequence ID" value="NZ_JABSNP010000004.1"/>
</dbReference>
<evidence type="ECO:0000313" key="2">
    <source>
        <dbReference type="EMBL" id="NRT18485.1"/>
    </source>
</evidence>
<feature type="transmembrane region" description="Helical" evidence="1">
    <location>
        <begin position="143"/>
        <end position="162"/>
    </location>
</feature>
<accession>A0ABX2FPY9</accession>
<name>A0ABX2FPY9_9BACT</name>
<feature type="transmembrane region" description="Helical" evidence="1">
    <location>
        <begin position="50"/>
        <end position="75"/>
    </location>
</feature>
<keyword evidence="1" id="KW-0472">Membrane</keyword>
<evidence type="ECO:0000313" key="3">
    <source>
        <dbReference type="Proteomes" id="UP000779507"/>
    </source>
</evidence>
<comment type="caution">
    <text evidence="2">The sequence shown here is derived from an EMBL/GenBank/DDBJ whole genome shotgun (WGS) entry which is preliminary data.</text>
</comment>
<evidence type="ECO:0000256" key="1">
    <source>
        <dbReference type="SAM" id="Phobius"/>
    </source>
</evidence>
<dbReference type="EMBL" id="JABSNP010000004">
    <property type="protein sequence ID" value="NRT18485.1"/>
    <property type="molecule type" value="Genomic_DNA"/>
</dbReference>
<keyword evidence="1" id="KW-0812">Transmembrane</keyword>